<keyword evidence="5" id="KW-1185">Reference proteome</keyword>
<comment type="caution">
    <text evidence="4">The sequence shown here is derived from an EMBL/GenBank/DDBJ whole genome shotgun (WGS) entry which is preliminary data.</text>
</comment>
<dbReference type="AlphaFoldDB" id="A0A9W9RR67"/>
<dbReference type="RefSeq" id="XP_056552398.1">
    <property type="nucleotide sequence ID" value="XM_056703398.1"/>
</dbReference>
<dbReference type="Proteomes" id="UP001147782">
    <property type="component" value="Unassembled WGS sequence"/>
</dbReference>
<dbReference type="EMBL" id="JAPZBS010000008">
    <property type="protein sequence ID" value="KAJ5364772.1"/>
    <property type="molecule type" value="Genomic_DNA"/>
</dbReference>
<dbReference type="PANTHER" id="PTHR10039">
    <property type="entry name" value="AMELOGENIN"/>
    <property type="match status" value="1"/>
</dbReference>
<proteinExistence type="predicted"/>
<accession>A0A9W9RR67</accession>
<name>A0A9W9RR67_9EURO</name>
<evidence type="ECO:0008006" key="6">
    <source>
        <dbReference type="Google" id="ProtNLM"/>
    </source>
</evidence>
<dbReference type="InterPro" id="IPR027417">
    <property type="entry name" value="P-loop_NTPase"/>
</dbReference>
<dbReference type="GeneID" id="81442577"/>
<sequence length="550" mass="62430">MEPRVSFGGSNSGFQVGVNHGSILVEALDPLSELSGVPEAEYGSYKDQYEDECLPGTRTALLDEVTTWARSPHGKCIFWLNGMAGTGKSTISRTVAAIFKNSNLLGASFFFKWGEADRGNAIKFFPSLTKQLMLRYPELGDRIRSAMKVNPGITSKSLSEQFDKLLYQPLRGLAPQRPELSTAVVVIDALDECGNEQDVQTILRCLPLLRDASNLNIRIFVTSRPELPIRQAFSEISDRSFQDFVLHEMISKDSTGQDIALFLKDQFTKIRASRRLPLSWPREEDLQTLVTMSVPLFISAATLCRFIGDNKWQPTVRLAEVLNNQEKYAMKMENTYLPILERLLAGQDEEDSERLLHEFQDIIGTIVLLVEPLPVKTLAELLDIPADVISNRLESFSSVLHVLDDQDLPVRIMHLSFRDFLIRSKTKFRVDTPHRHRRIFLQCIDIMRKKLRKSLCGLGSDSTVKPKCHHPQASRQNIPLEVRYACNHWVYHLGQSEDPTAEINNVLSFLTENFFHWVEALDLVRERITRLVELSGLLVMLGVRNSETFA</sequence>
<dbReference type="PANTHER" id="PTHR10039:SF17">
    <property type="entry name" value="FUNGAL STAND N-TERMINAL GOODBYE DOMAIN-CONTAINING PROTEIN-RELATED"/>
    <property type="match status" value="1"/>
</dbReference>
<organism evidence="4 5">
    <name type="scientific">Penicillium cataractarum</name>
    <dbReference type="NCBI Taxonomy" id="2100454"/>
    <lineage>
        <taxon>Eukaryota</taxon>
        <taxon>Fungi</taxon>
        <taxon>Dikarya</taxon>
        <taxon>Ascomycota</taxon>
        <taxon>Pezizomycotina</taxon>
        <taxon>Eurotiomycetes</taxon>
        <taxon>Eurotiomycetidae</taxon>
        <taxon>Eurotiales</taxon>
        <taxon>Aspergillaceae</taxon>
        <taxon>Penicillium</taxon>
    </lineage>
</organism>
<dbReference type="InterPro" id="IPR056884">
    <property type="entry name" value="NPHP3-like_N"/>
</dbReference>
<dbReference type="Gene3D" id="3.40.50.300">
    <property type="entry name" value="P-loop containing nucleotide triphosphate hydrolases"/>
    <property type="match status" value="1"/>
</dbReference>
<evidence type="ECO:0000259" key="3">
    <source>
        <dbReference type="Pfam" id="PF24883"/>
    </source>
</evidence>
<gene>
    <name evidence="4" type="ORF">N7496_010485</name>
</gene>
<reference evidence="4" key="2">
    <citation type="journal article" date="2023" name="IMA Fungus">
        <title>Comparative genomic study of the Penicillium genus elucidates a diverse pangenome and 15 lateral gene transfer events.</title>
        <authorList>
            <person name="Petersen C."/>
            <person name="Sorensen T."/>
            <person name="Nielsen M.R."/>
            <person name="Sondergaard T.E."/>
            <person name="Sorensen J.L."/>
            <person name="Fitzpatrick D.A."/>
            <person name="Frisvad J.C."/>
            <person name="Nielsen K.L."/>
        </authorList>
    </citation>
    <scope>NUCLEOTIDE SEQUENCE</scope>
    <source>
        <strain evidence="4">IBT 29864</strain>
    </source>
</reference>
<dbReference type="Pfam" id="PF17046">
    <property type="entry name" value="Ses_B"/>
    <property type="match status" value="1"/>
</dbReference>
<evidence type="ECO:0000313" key="4">
    <source>
        <dbReference type="EMBL" id="KAJ5364772.1"/>
    </source>
</evidence>
<feature type="domain" description="Fungal death-pathway protein SesB" evidence="2">
    <location>
        <begin position="4"/>
        <end position="23"/>
    </location>
</feature>
<dbReference type="SUPFAM" id="SSF52540">
    <property type="entry name" value="P-loop containing nucleoside triphosphate hydrolases"/>
    <property type="match status" value="1"/>
</dbReference>
<dbReference type="OrthoDB" id="1577640at2759"/>
<dbReference type="Pfam" id="PF24883">
    <property type="entry name" value="NPHP3_N"/>
    <property type="match status" value="1"/>
</dbReference>
<reference evidence="4" key="1">
    <citation type="submission" date="2022-11" db="EMBL/GenBank/DDBJ databases">
        <authorList>
            <person name="Petersen C."/>
        </authorList>
    </citation>
    <scope>NUCLEOTIDE SEQUENCE</scope>
    <source>
        <strain evidence="4">IBT 29864</strain>
    </source>
</reference>
<feature type="domain" description="Nephrocystin 3-like N-terminal" evidence="3">
    <location>
        <begin position="62"/>
        <end position="224"/>
    </location>
</feature>
<protein>
    <recommendedName>
        <fullName evidence="6">NACHT domain-containing protein</fullName>
    </recommendedName>
</protein>
<evidence type="ECO:0000259" key="2">
    <source>
        <dbReference type="Pfam" id="PF17046"/>
    </source>
</evidence>
<evidence type="ECO:0000313" key="5">
    <source>
        <dbReference type="Proteomes" id="UP001147782"/>
    </source>
</evidence>
<dbReference type="InterPro" id="IPR031469">
    <property type="entry name" value="SesB_dom"/>
</dbReference>
<keyword evidence="1" id="KW-0677">Repeat</keyword>
<evidence type="ECO:0000256" key="1">
    <source>
        <dbReference type="ARBA" id="ARBA00022737"/>
    </source>
</evidence>